<comment type="similarity">
    <text evidence="1">Belongs to the metallo-dependent hydrolases superfamily.</text>
</comment>
<dbReference type="SUPFAM" id="SSF51556">
    <property type="entry name" value="Metallo-dependent hydrolases"/>
    <property type="match status" value="1"/>
</dbReference>
<evidence type="ECO:0000313" key="4">
    <source>
        <dbReference type="EMBL" id="MFH5230671.1"/>
    </source>
</evidence>
<evidence type="ECO:0000313" key="5">
    <source>
        <dbReference type="Proteomes" id="UP001609175"/>
    </source>
</evidence>
<dbReference type="PANTHER" id="PTHR43569:SF1">
    <property type="entry name" value="BLL3371 PROTEIN"/>
    <property type="match status" value="1"/>
</dbReference>
<reference evidence="5 6" key="1">
    <citation type="submission" date="2024-10" db="EMBL/GenBank/DDBJ databases">
        <authorList>
            <person name="Riesco R."/>
        </authorList>
    </citation>
    <scope>NUCLEOTIDE SEQUENCE [LARGE SCALE GENOMIC DNA]</scope>
    <source>
        <strain evidence="3 5">NCIMB 15449</strain>
        <strain evidence="4 6">NCIMB 15450</strain>
    </source>
</reference>
<comment type="caution">
    <text evidence="3">The sequence shown here is derived from an EMBL/GenBank/DDBJ whole genome shotgun (WGS) entry which is preliminary data.</text>
</comment>
<dbReference type="Proteomes" id="UP001609219">
    <property type="component" value="Unassembled WGS sequence"/>
</dbReference>
<evidence type="ECO:0000313" key="3">
    <source>
        <dbReference type="EMBL" id="MFH5208778.1"/>
    </source>
</evidence>
<dbReference type="EMBL" id="JBIMSN010000085">
    <property type="protein sequence ID" value="MFH5230671.1"/>
    <property type="molecule type" value="Genomic_DNA"/>
</dbReference>
<evidence type="ECO:0000313" key="6">
    <source>
        <dbReference type="Proteomes" id="UP001609219"/>
    </source>
</evidence>
<evidence type="ECO:0000256" key="1">
    <source>
        <dbReference type="ARBA" id="ARBA00038310"/>
    </source>
</evidence>
<dbReference type="InterPro" id="IPR052350">
    <property type="entry name" value="Metallo-dep_Lactonases"/>
</dbReference>
<protein>
    <submittedName>
        <fullName evidence="3">Amidohydrolase family protein</fullName>
    </submittedName>
</protein>
<name>A0ABW7JLY9_9NOCA</name>
<gene>
    <name evidence="3" type="ORF">ACHIPZ_11295</name>
    <name evidence="4" type="ORF">ACHIRB_19175</name>
</gene>
<evidence type="ECO:0000259" key="2">
    <source>
        <dbReference type="Pfam" id="PF04909"/>
    </source>
</evidence>
<sequence length="362" mass="40002">MTNNTFRMVDSHIHQWDPHSTPRDWRLNLTPARLLPPVLDLGFKLLSRADRESIADPVYLAKPYLPEQYRADIDGLPIDTVVHVESGWRGRGEFASVDETRWIASLPFEPDGLRLGAIVAAADPTSPNFAQVLDAHLDASPLVRGIRSIAAHHQDKAVRSWTSVYRLLVQPRFLDGFAKLAERKLTFDAWVYAHDLPDVAELAIRYPEVTIVLDNIGTPAGVFGPVGRSTGRSEAERRALLAAWRDDLAAVAQQPNVVVKLTGLALPVLGHRLPLRGTSVPVAELAERVAPLVDFALDQFGSTRTMWGSNSPMEKPVSDPRGVVEAIRSIIAERQNDRSASEHDDVFGRTAERVYGLNASRS</sequence>
<organism evidence="3 5">
    <name type="scientific">Antrihabitans spumae</name>
    <dbReference type="NCBI Taxonomy" id="3373370"/>
    <lineage>
        <taxon>Bacteria</taxon>
        <taxon>Bacillati</taxon>
        <taxon>Actinomycetota</taxon>
        <taxon>Actinomycetes</taxon>
        <taxon>Mycobacteriales</taxon>
        <taxon>Nocardiaceae</taxon>
        <taxon>Antrihabitans</taxon>
    </lineage>
</organism>
<feature type="domain" description="Amidohydrolase-related" evidence="2">
    <location>
        <begin position="9"/>
        <end position="357"/>
    </location>
</feature>
<accession>A0ABW7JLY9</accession>
<dbReference type="PANTHER" id="PTHR43569">
    <property type="entry name" value="AMIDOHYDROLASE"/>
    <property type="match status" value="1"/>
</dbReference>
<dbReference type="Gene3D" id="3.20.20.140">
    <property type="entry name" value="Metal-dependent hydrolases"/>
    <property type="match status" value="1"/>
</dbReference>
<dbReference type="Pfam" id="PF04909">
    <property type="entry name" value="Amidohydro_2"/>
    <property type="match status" value="1"/>
</dbReference>
<dbReference type="RefSeq" id="WP_395114308.1">
    <property type="nucleotide sequence ID" value="NZ_JBIMSN010000085.1"/>
</dbReference>
<dbReference type="Proteomes" id="UP001609175">
    <property type="component" value="Unassembled WGS sequence"/>
</dbReference>
<proteinExistence type="inferred from homology"/>
<keyword evidence="6" id="KW-1185">Reference proteome</keyword>
<dbReference type="InterPro" id="IPR032466">
    <property type="entry name" value="Metal_Hydrolase"/>
</dbReference>
<dbReference type="InterPro" id="IPR006680">
    <property type="entry name" value="Amidohydro-rel"/>
</dbReference>
<dbReference type="EMBL" id="JBIMSO010000046">
    <property type="protein sequence ID" value="MFH5208778.1"/>
    <property type="molecule type" value="Genomic_DNA"/>
</dbReference>